<comment type="caution">
    <text evidence="2">The sequence shown here is derived from an EMBL/GenBank/DDBJ whole genome shotgun (WGS) entry which is preliminary data.</text>
</comment>
<gene>
    <name evidence="2" type="ORF">ZOSMA_65G01050</name>
</gene>
<name>A0A0K9NSM3_ZOSMR</name>
<reference evidence="3" key="1">
    <citation type="journal article" date="2016" name="Nature">
        <title>The genome of the seagrass Zostera marina reveals angiosperm adaptation to the sea.</title>
        <authorList>
            <person name="Olsen J.L."/>
            <person name="Rouze P."/>
            <person name="Verhelst B."/>
            <person name="Lin Y.-C."/>
            <person name="Bayer T."/>
            <person name="Collen J."/>
            <person name="Dattolo E."/>
            <person name="De Paoli E."/>
            <person name="Dittami S."/>
            <person name="Maumus F."/>
            <person name="Michel G."/>
            <person name="Kersting A."/>
            <person name="Lauritano C."/>
            <person name="Lohaus R."/>
            <person name="Toepel M."/>
            <person name="Tonon T."/>
            <person name="Vanneste K."/>
            <person name="Amirebrahimi M."/>
            <person name="Brakel J."/>
            <person name="Bostroem C."/>
            <person name="Chovatia M."/>
            <person name="Grimwood J."/>
            <person name="Jenkins J.W."/>
            <person name="Jueterbock A."/>
            <person name="Mraz A."/>
            <person name="Stam W.T."/>
            <person name="Tice H."/>
            <person name="Bornberg-Bauer E."/>
            <person name="Green P.J."/>
            <person name="Pearson G.A."/>
            <person name="Procaccini G."/>
            <person name="Duarte C.M."/>
            <person name="Schmutz J."/>
            <person name="Reusch T.B.H."/>
            <person name="Van de Peer Y."/>
        </authorList>
    </citation>
    <scope>NUCLEOTIDE SEQUENCE [LARGE SCALE GENOMIC DNA]</scope>
    <source>
        <strain evidence="3">cv. Finnish</strain>
    </source>
</reference>
<evidence type="ECO:0000313" key="2">
    <source>
        <dbReference type="EMBL" id="KMZ59771.1"/>
    </source>
</evidence>
<protein>
    <submittedName>
        <fullName evidence="2">Uncharacterized protein</fullName>
    </submittedName>
</protein>
<accession>A0A0K9NSM3</accession>
<dbReference type="STRING" id="29655.A0A0K9NSM3"/>
<keyword evidence="3" id="KW-1185">Reference proteome</keyword>
<evidence type="ECO:0000313" key="3">
    <source>
        <dbReference type="Proteomes" id="UP000036987"/>
    </source>
</evidence>
<organism evidence="2 3">
    <name type="scientific">Zostera marina</name>
    <name type="common">Eelgrass</name>
    <dbReference type="NCBI Taxonomy" id="29655"/>
    <lineage>
        <taxon>Eukaryota</taxon>
        <taxon>Viridiplantae</taxon>
        <taxon>Streptophyta</taxon>
        <taxon>Embryophyta</taxon>
        <taxon>Tracheophyta</taxon>
        <taxon>Spermatophyta</taxon>
        <taxon>Magnoliopsida</taxon>
        <taxon>Liliopsida</taxon>
        <taxon>Zosteraceae</taxon>
        <taxon>Zostera</taxon>
    </lineage>
</organism>
<dbReference type="OrthoDB" id="1876817at2759"/>
<feature type="region of interest" description="Disordered" evidence="1">
    <location>
        <begin position="27"/>
        <end position="46"/>
    </location>
</feature>
<dbReference type="Proteomes" id="UP000036987">
    <property type="component" value="Unassembled WGS sequence"/>
</dbReference>
<dbReference type="AlphaFoldDB" id="A0A0K9NSM3"/>
<feature type="compositionally biased region" description="Polar residues" evidence="1">
    <location>
        <begin position="27"/>
        <end position="42"/>
    </location>
</feature>
<dbReference type="PANTHER" id="PTHR35751">
    <property type="match status" value="1"/>
</dbReference>
<sequence>MAGNSINLLKRIPLFKFPQRPPIPTVLQKQAPSSAGESQQCSEVPPAPKIYGGKLSLLPSRTPVSTSDWICFYYNGKICYLNQFLPSWDSMDPDIILLCGQYGSTLVNHKDLEKASELEELETSFFQFHLPSSYLCFLC</sequence>
<proteinExistence type="predicted"/>
<dbReference type="EMBL" id="LFYR01001739">
    <property type="protein sequence ID" value="KMZ59771.1"/>
    <property type="molecule type" value="Genomic_DNA"/>
</dbReference>
<dbReference type="PANTHER" id="PTHR35751:SF3">
    <property type="entry name" value="OS06G0530200 PROTEIN"/>
    <property type="match status" value="1"/>
</dbReference>
<evidence type="ECO:0000256" key="1">
    <source>
        <dbReference type="SAM" id="MobiDB-lite"/>
    </source>
</evidence>